<proteinExistence type="predicted"/>
<sequence>MSTDSPATTTRPATSSSPTEKSLQLFEMAYRSDNDYHFKVILIGHAGIGKSDLLSRFATRVQPRV</sequence>
<dbReference type="Gramene" id="PRQ34449">
    <property type="protein sequence ID" value="PRQ34449"/>
    <property type="gene ID" value="RchiOBHm_Chr5g0069101"/>
</dbReference>
<evidence type="ECO:0000256" key="1">
    <source>
        <dbReference type="SAM" id="MobiDB-lite"/>
    </source>
</evidence>
<dbReference type="AlphaFoldDB" id="A0A2P6QJV1"/>
<dbReference type="Gene3D" id="3.40.50.300">
    <property type="entry name" value="P-loop containing nucleotide triphosphate hydrolases"/>
    <property type="match status" value="1"/>
</dbReference>
<dbReference type="GO" id="GO:0016787">
    <property type="term" value="F:hydrolase activity"/>
    <property type="evidence" value="ECO:0007669"/>
    <property type="project" value="UniProtKB-KW"/>
</dbReference>
<dbReference type="EMBL" id="PDCK01000043">
    <property type="protein sequence ID" value="PRQ34449.1"/>
    <property type="molecule type" value="Genomic_DNA"/>
</dbReference>
<keyword evidence="3" id="KW-1185">Reference proteome</keyword>
<reference evidence="2 3" key="1">
    <citation type="journal article" date="2018" name="Nat. Genet.">
        <title>The Rosa genome provides new insights in the design of modern roses.</title>
        <authorList>
            <person name="Bendahmane M."/>
        </authorList>
    </citation>
    <scope>NUCLEOTIDE SEQUENCE [LARGE SCALE GENOMIC DNA]</scope>
    <source>
        <strain evidence="3">cv. Old Blush</strain>
    </source>
</reference>
<evidence type="ECO:0000313" key="3">
    <source>
        <dbReference type="Proteomes" id="UP000238479"/>
    </source>
</evidence>
<dbReference type="SUPFAM" id="SSF52540">
    <property type="entry name" value="P-loop containing nucleoside triphosphate hydrolases"/>
    <property type="match status" value="1"/>
</dbReference>
<dbReference type="Proteomes" id="UP000238479">
    <property type="component" value="Chromosome 5"/>
</dbReference>
<gene>
    <name evidence="2" type="ORF">RchiOBHm_Chr5g0069101</name>
</gene>
<dbReference type="InterPro" id="IPR027417">
    <property type="entry name" value="P-loop_NTPase"/>
</dbReference>
<evidence type="ECO:0000313" key="2">
    <source>
        <dbReference type="EMBL" id="PRQ34449.1"/>
    </source>
</evidence>
<accession>A0A2P6QJV1</accession>
<feature type="compositionally biased region" description="Low complexity" evidence="1">
    <location>
        <begin position="1"/>
        <end position="19"/>
    </location>
</feature>
<keyword evidence="2" id="KW-0378">Hydrolase</keyword>
<feature type="region of interest" description="Disordered" evidence="1">
    <location>
        <begin position="1"/>
        <end position="21"/>
    </location>
</feature>
<name>A0A2P6QJV1_ROSCH</name>
<comment type="caution">
    <text evidence="2">The sequence shown here is derived from an EMBL/GenBank/DDBJ whole genome shotgun (WGS) entry which is preliminary data.</text>
</comment>
<organism evidence="2 3">
    <name type="scientific">Rosa chinensis</name>
    <name type="common">China rose</name>
    <dbReference type="NCBI Taxonomy" id="74649"/>
    <lineage>
        <taxon>Eukaryota</taxon>
        <taxon>Viridiplantae</taxon>
        <taxon>Streptophyta</taxon>
        <taxon>Embryophyta</taxon>
        <taxon>Tracheophyta</taxon>
        <taxon>Spermatophyta</taxon>
        <taxon>Magnoliopsida</taxon>
        <taxon>eudicotyledons</taxon>
        <taxon>Gunneridae</taxon>
        <taxon>Pentapetalae</taxon>
        <taxon>rosids</taxon>
        <taxon>fabids</taxon>
        <taxon>Rosales</taxon>
        <taxon>Rosaceae</taxon>
        <taxon>Rosoideae</taxon>
        <taxon>Rosoideae incertae sedis</taxon>
        <taxon>Rosa</taxon>
    </lineage>
</organism>
<protein>
    <submittedName>
        <fullName evidence="2">Putative P-loop containing nucleoside triphosphate hydrolase</fullName>
    </submittedName>
</protein>